<dbReference type="InParanoid" id="A0A2K1QZT2"/>
<comment type="caution">
    <text evidence="1">The sequence shown here is derived from an EMBL/GenBank/DDBJ whole genome shotgun (WGS) entry which is preliminary data.</text>
</comment>
<accession>A0A2K1QZT2</accession>
<evidence type="ECO:0000313" key="2">
    <source>
        <dbReference type="Proteomes" id="UP000243797"/>
    </source>
</evidence>
<keyword evidence="2" id="KW-1185">Reference proteome</keyword>
<organism evidence="1 2">
    <name type="scientific">Sphaceloma murrayae</name>
    <dbReference type="NCBI Taxonomy" id="2082308"/>
    <lineage>
        <taxon>Eukaryota</taxon>
        <taxon>Fungi</taxon>
        <taxon>Dikarya</taxon>
        <taxon>Ascomycota</taxon>
        <taxon>Pezizomycotina</taxon>
        <taxon>Dothideomycetes</taxon>
        <taxon>Dothideomycetidae</taxon>
        <taxon>Myriangiales</taxon>
        <taxon>Elsinoaceae</taxon>
        <taxon>Sphaceloma</taxon>
    </lineage>
</organism>
<name>A0A2K1QZT2_9PEZI</name>
<dbReference type="STRING" id="2082308.A0A2K1QZT2"/>
<dbReference type="OrthoDB" id="423221at2759"/>
<dbReference type="Proteomes" id="UP000243797">
    <property type="component" value="Unassembled WGS sequence"/>
</dbReference>
<dbReference type="AlphaFoldDB" id="A0A2K1QZT2"/>
<gene>
    <name evidence="1" type="ORF">CAC42_3835</name>
</gene>
<reference evidence="1 2" key="1">
    <citation type="submission" date="2017-06" db="EMBL/GenBank/DDBJ databases">
        <title>Draft genome sequence of a variant of Elsinoe murrayae.</title>
        <authorList>
            <person name="Cheng Q."/>
        </authorList>
    </citation>
    <scope>NUCLEOTIDE SEQUENCE [LARGE SCALE GENOMIC DNA]</scope>
    <source>
        <strain evidence="1 2">CQ-2017a</strain>
    </source>
</reference>
<sequence>MAVTKRTYELAQFFLDSFVRQNILEFDDFPNEDHLVPVYLTQAYRIVYTELSQHLNSTDIRIKRSTKTDDRDREAQISELLRDVDSAKEALLRLGACFSSGAYNVQDGGVTLSVIRKKRELIKLRQPSKD</sequence>
<protein>
    <submittedName>
        <fullName evidence="1">ENTH domain-containing protein</fullName>
    </submittedName>
</protein>
<dbReference type="EMBL" id="NKHZ01000024">
    <property type="protein sequence ID" value="PNS20564.1"/>
    <property type="molecule type" value="Genomic_DNA"/>
</dbReference>
<proteinExistence type="predicted"/>
<evidence type="ECO:0000313" key="1">
    <source>
        <dbReference type="EMBL" id="PNS20564.1"/>
    </source>
</evidence>